<evidence type="ECO:0000313" key="2">
    <source>
        <dbReference type="EMBL" id="SGY19922.1"/>
    </source>
</evidence>
<gene>
    <name evidence="2" type="primary">BQ5605_C017g08386</name>
    <name evidence="2" type="ORF">BQ5605_C017G08386</name>
</gene>
<accession>A0A2X0LYK0</accession>
<dbReference type="Proteomes" id="UP000249464">
    <property type="component" value="Unassembled WGS sequence"/>
</dbReference>
<protein>
    <submittedName>
        <fullName evidence="2">BQ5605_C017g08386 protein</fullName>
    </submittedName>
</protein>
<sequence>MRSTWCGPFVRESEDRARSPPPVPGGTIPSLSRPQRRPSDSRCHGRLVPRRPRDIFQSAHCQPPLPHGAPVCLGRTLDPRACHPRDKRPQEVRQRPGTSCVQEEPNATTIGQADLHALGCTRTST</sequence>
<dbReference type="EMBL" id="FQNC01000017">
    <property type="protein sequence ID" value="SGY19922.1"/>
    <property type="molecule type" value="Genomic_DNA"/>
</dbReference>
<organism evidence="2 3">
    <name type="scientific">Microbotryum silenes-dioicae</name>
    <dbReference type="NCBI Taxonomy" id="796604"/>
    <lineage>
        <taxon>Eukaryota</taxon>
        <taxon>Fungi</taxon>
        <taxon>Dikarya</taxon>
        <taxon>Basidiomycota</taxon>
        <taxon>Pucciniomycotina</taxon>
        <taxon>Microbotryomycetes</taxon>
        <taxon>Microbotryales</taxon>
        <taxon>Microbotryaceae</taxon>
        <taxon>Microbotryum</taxon>
    </lineage>
</organism>
<feature type="compositionally biased region" description="Basic and acidic residues" evidence="1">
    <location>
        <begin position="82"/>
        <end position="94"/>
    </location>
</feature>
<evidence type="ECO:0000256" key="1">
    <source>
        <dbReference type="SAM" id="MobiDB-lite"/>
    </source>
</evidence>
<evidence type="ECO:0000313" key="3">
    <source>
        <dbReference type="Proteomes" id="UP000249464"/>
    </source>
</evidence>
<name>A0A2X0LYK0_9BASI</name>
<feature type="region of interest" description="Disordered" evidence="1">
    <location>
        <begin position="1"/>
        <end position="48"/>
    </location>
</feature>
<feature type="compositionally biased region" description="Polar residues" evidence="1">
    <location>
        <begin position="96"/>
        <end position="108"/>
    </location>
</feature>
<feature type="region of interest" description="Disordered" evidence="1">
    <location>
        <begin position="82"/>
        <end position="108"/>
    </location>
</feature>
<dbReference type="AlphaFoldDB" id="A0A2X0LYK0"/>
<proteinExistence type="predicted"/>
<reference evidence="2 3" key="1">
    <citation type="submission" date="2016-11" db="EMBL/GenBank/DDBJ databases">
        <authorList>
            <person name="Jaros S."/>
            <person name="Januszkiewicz K."/>
            <person name="Wedrychowicz H."/>
        </authorList>
    </citation>
    <scope>NUCLEOTIDE SEQUENCE [LARGE SCALE GENOMIC DNA]</scope>
</reference>
<keyword evidence="3" id="KW-1185">Reference proteome</keyword>